<dbReference type="PANTHER" id="PTHR36302:SF1">
    <property type="entry name" value="COPPER CHAPERONE PCU(A)C"/>
    <property type="match status" value="1"/>
</dbReference>
<feature type="compositionally biased region" description="Basic and acidic residues" evidence="1">
    <location>
        <begin position="187"/>
        <end position="208"/>
    </location>
</feature>
<dbReference type="Proteomes" id="UP001597391">
    <property type="component" value="Unassembled WGS sequence"/>
</dbReference>
<dbReference type="PANTHER" id="PTHR36302">
    <property type="entry name" value="BLR7088 PROTEIN"/>
    <property type="match status" value="1"/>
</dbReference>
<keyword evidence="4" id="KW-1185">Reference proteome</keyword>
<name>A0ABW5XF27_9MICO</name>
<feature type="signal peptide" evidence="2">
    <location>
        <begin position="1"/>
        <end position="33"/>
    </location>
</feature>
<dbReference type="InterPro" id="IPR007410">
    <property type="entry name" value="LpqE-like"/>
</dbReference>
<keyword evidence="2" id="KW-0732">Signal</keyword>
<dbReference type="InterPro" id="IPR058248">
    <property type="entry name" value="Lxx211020-like"/>
</dbReference>
<feature type="region of interest" description="Disordered" evidence="1">
    <location>
        <begin position="183"/>
        <end position="208"/>
    </location>
</feature>
<evidence type="ECO:0000313" key="4">
    <source>
        <dbReference type="Proteomes" id="UP001597391"/>
    </source>
</evidence>
<evidence type="ECO:0000256" key="1">
    <source>
        <dbReference type="SAM" id="MobiDB-lite"/>
    </source>
</evidence>
<accession>A0ABW5XF27</accession>
<comment type="caution">
    <text evidence="3">The sequence shown here is derived from an EMBL/GenBank/DDBJ whole genome shotgun (WGS) entry which is preliminary data.</text>
</comment>
<dbReference type="Pfam" id="PF04314">
    <property type="entry name" value="PCuAC"/>
    <property type="match status" value="1"/>
</dbReference>
<sequence>MNITTNFGAPMRNSVRLAGMILCAATLAFTATACGGNTEAAKDNASSQETHREASRGQAITAVDPWIKAAGAGDTHAMTAAFMTLKNSTDDPVELVSATVEGAELIELHETVADDHGATIMRKVDGGFEIPAQGERILEPGGEHIMLMELSADFVAGDVVDITLGFASGEELVVPATVREFSGAQEEYAHEETAKQGEHGHEDHDSDH</sequence>
<evidence type="ECO:0000313" key="3">
    <source>
        <dbReference type="EMBL" id="MFD2839443.1"/>
    </source>
</evidence>
<organism evidence="3 4">
    <name type="scientific">Populibacterium corticicola</name>
    <dbReference type="NCBI Taxonomy" id="1812826"/>
    <lineage>
        <taxon>Bacteria</taxon>
        <taxon>Bacillati</taxon>
        <taxon>Actinomycetota</taxon>
        <taxon>Actinomycetes</taxon>
        <taxon>Micrococcales</taxon>
        <taxon>Jonesiaceae</taxon>
        <taxon>Populibacterium</taxon>
    </lineage>
</organism>
<reference evidence="4" key="1">
    <citation type="journal article" date="2019" name="Int. J. Syst. Evol. Microbiol.">
        <title>The Global Catalogue of Microorganisms (GCM) 10K type strain sequencing project: providing services to taxonomists for standard genome sequencing and annotation.</title>
        <authorList>
            <consortium name="The Broad Institute Genomics Platform"/>
            <consortium name="The Broad Institute Genome Sequencing Center for Infectious Disease"/>
            <person name="Wu L."/>
            <person name="Ma J."/>
        </authorList>
    </citation>
    <scope>NUCLEOTIDE SEQUENCE [LARGE SCALE GENOMIC DNA]</scope>
    <source>
        <strain evidence="4">KCTC 33576</strain>
    </source>
</reference>
<feature type="chain" id="PRO_5047502852" evidence="2">
    <location>
        <begin position="34"/>
        <end position="208"/>
    </location>
</feature>
<dbReference type="SUPFAM" id="SSF110087">
    <property type="entry name" value="DR1885-like metal-binding protein"/>
    <property type="match status" value="1"/>
</dbReference>
<proteinExistence type="predicted"/>
<protein>
    <submittedName>
        <fullName evidence="3">Copper chaperone PCu(A)C</fullName>
    </submittedName>
</protein>
<gene>
    <name evidence="3" type="ORF">ACFSYH_02535</name>
</gene>
<dbReference type="InterPro" id="IPR036182">
    <property type="entry name" value="PCuAC_sf"/>
</dbReference>
<evidence type="ECO:0000256" key="2">
    <source>
        <dbReference type="SAM" id="SignalP"/>
    </source>
</evidence>
<dbReference type="Gene3D" id="2.60.40.1890">
    <property type="entry name" value="PCu(A)C copper chaperone"/>
    <property type="match status" value="1"/>
</dbReference>
<dbReference type="RefSeq" id="WP_377464916.1">
    <property type="nucleotide sequence ID" value="NZ_JBHUOP010000001.1"/>
</dbReference>
<feature type="region of interest" description="Disordered" evidence="1">
    <location>
        <begin position="39"/>
        <end position="58"/>
    </location>
</feature>
<dbReference type="EMBL" id="JBHUOP010000001">
    <property type="protein sequence ID" value="MFD2839443.1"/>
    <property type="molecule type" value="Genomic_DNA"/>
</dbReference>